<proteinExistence type="predicted"/>
<name>A0A242N3W9_CABSO</name>
<reference evidence="1 2" key="1">
    <citation type="submission" date="2017-03" db="EMBL/GenBank/DDBJ databases">
        <title>Genome analysis of strain PAMC 26577.</title>
        <authorList>
            <person name="Oh H.-M."/>
            <person name="Yang J.-A."/>
        </authorList>
    </citation>
    <scope>NUCLEOTIDE SEQUENCE [LARGE SCALE GENOMIC DNA]</scope>
    <source>
        <strain evidence="1 2">PAMC 26577</strain>
    </source>
</reference>
<comment type="caution">
    <text evidence="1">The sequence shown here is derived from an EMBL/GenBank/DDBJ whole genome shotgun (WGS) entry which is preliminary data.</text>
</comment>
<evidence type="ECO:0000313" key="2">
    <source>
        <dbReference type="Proteomes" id="UP000195221"/>
    </source>
</evidence>
<dbReference type="AlphaFoldDB" id="A0A242N3W9"/>
<gene>
    <name evidence="1" type="ORF">PAMC26577_06925</name>
</gene>
<accession>A0A242N3W9</accession>
<protein>
    <submittedName>
        <fullName evidence="1">Uncharacterized protein</fullName>
    </submittedName>
</protein>
<evidence type="ECO:0000313" key="1">
    <source>
        <dbReference type="EMBL" id="OTP78370.1"/>
    </source>
</evidence>
<sequence>MQSGEFVELPSKPVPPPIVISLCKPVNASAMVNAAANAADIACSAYSHSIKKDFLESL</sequence>
<organism evidence="1 2">
    <name type="scientific">Caballeronia sordidicola</name>
    <name type="common">Burkholderia sordidicola</name>
    <dbReference type="NCBI Taxonomy" id="196367"/>
    <lineage>
        <taxon>Bacteria</taxon>
        <taxon>Pseudomonadati</taxon>
        <taxon>Pseudomonadota</taxon>
        <taxon>Betaproteobacteria</taxon>
        <taxon>Burkholderiales</taxon>
        <taxon>Burkholderiaceae</taxon>
        <taxon>Caballeronia</taxon>
    </lineage>
</organism>
<dbReference type="EMBL" id="NBTZ01000026">
    <property type="protein sequence ID" value="OTP78370.1"/>
    <property type="molecule type" value="Genomic_DNA"/>
</dbReference>
<dbReference type="Proteomes" id="UP000195221">
    <property type="component" value="Unassembled WGS sequence"/>
</dbReference>